<accession>A0A9C6TC63</accession>
<dbReference type="PANTHER" id="PTHR47718">
    <property type="entry name" value="OS01G0519700 PROTEIN"/>
    <property type="match status" value="1"/>
</dbReference>
<dbReference type="PANTHER" id="PTHR47718:SF13">
    <property type="entry name" value="OS09G0290500 PROTEIN"/>
    <property type="match status" value="1"/>
</dbReference>
<sequence>MEAFAYTEVIAFDTQAYSIGSVLYLTTELDYTQHGKDSKKNRELSLHAKWIVEINDQAGVTIRNTYQSLATAVGGYDKLTFTQKDLRNHIARSARVLEEEGDAQSLMQYFHRMQEQNRNFFYEVKLDEQHHIKHAFWADVRCCATYEYFGNVVSFDTMYLTNRYDIPFCTFVGVNHHSQSLLLGCALLSCEEENSFVWLFDCWIQCMGGKPPIGILTDQCKVMRNVIEKWSKKTFESSWTDFINRFSLHNNNWLAEYELDAASFNTIIPCAIASSIEKQFQKKYTHAKFNELQKEFRAKANRFSTKEHEEEYIVTYKVIEEIENGDKMFDVTYKVSFDSSTSDVSCQCHLFESKRILCRHTLSVLDLKRVKKLPNKYILDRWKKTLKHKHITASEELTDTIHHILDSIWVILVELKASSMDTVDNQNLNEVDESANDLEIHKPRQISRKGYRYTKKLQSTIEKIVKQERKKHRKREITVIPKPPQNDKQLATLLLSAASTSAIFYLAAIFGNHRQKTTAICLFCVRAVEPTRGLGDSKPNDVEEHSGLDNLIAHVEERIVNLKKLLNKKSREAELKKKNREAAAREKEASSTKSND</sequence>
<feature type="region of interest" description="Disordered" evidence="5">
    <location>
        <begin position="571"/>
        <end position="596"/>
    </location>
</feature>
<proteinExistence type="predicted"/>
<dbReference type="KEGG" id="adu:127742773"/>
<dbReference type="SMART" id="SM00575">
    <property type="entry name" value="ZnF_PMZ"/>
    <property type="match status" value="1"/>
</dbReference>
<dbReference type="InterPro" id="IPR007527">
    <property type="entry name" value="Znf_SWIM"/>
</dbReference>
<organism evidence="7 8">
    <name type="scientific">Arachis duranensis</name>
    <name type="common">Wild peanut</name>
    <dbReference type="NCBI Taxonomy" id="130453"/>
    <lineage>
        <taxon>Eukaryota</taxon>
        <taxon>Viridiplantae</taxon>
        <taxon>Streptophyta</taxon>
        <taxon>Embryophyta</taxon>
        <taxon>Tracheophyta</taxon>
        <taxon>Spermatophyta</taxon>
        <taxon>Magnoliopsida</taxon>
        <taxon>eudicotyledons</taxon>
        <taxon>Gunneridae</taxon>
        <taxon>Pentapetalae</taxon>
        <taxon>rosids</taxon>
        <taxon>fabids</taxon>
        <taxon>Fabales</taxon>
        <taxon>Fabaceae</taxon>
        <taxon>Papilionoideae</taxon>
        <taxon>50 kb inversion clade</taxon>
        <taxon>dalbergioids sensu lato</taxon>
        <taxon>Dalbergieae</taxon>
        <taxon>Pterocarpus clade</taxon>
        <taxon>Arachis</taxon>
    </lineage>
</organism>
<keyword evidence="1" id="KW-0479">Metal-binding</keyword>
<dbReference type="RefSeq" id="XP_052111472.1">
    <property type="nucleotide sequence ID" value="XM_052255512.1"/>
</dbReference>
<keyword evidence="3" id="KW-0862">Zinc</keyword>
<dbReference type="GeneID" id="127742773"/>
<evidence type="ECO:0000256" key="2">
    <source>
        <dbReference type="ARBA" id="ARBA00022771"/>
    </source>
</evidence>
<evidence type="ECO:0000259" key="6">
    <source>
        <dbReference type="PROSITE" id="PS50966"/>
    </source>
</evidence>
<reference evidence="7" key="1">
    <citation type="journal article" date="2016" name="Nat. Genet.">
        <title>The genome sequences of Arachis duranensis and Arachis ipaensis, the diploid ancestors of cultivated peanut.</title>
        <authorList>
            <person name="Bertioli D.J."/>
            <person name="Cannon S.B."/>
            <person name="Froenicke L."/>
            <person name="Huang G."/>
            <person name="Farmer A.D."/>
            <person name="Cannon E.K."/>
            <person name="Liu X."/>
            <person name="Gao D."/>
            <person name="Clevenger J."/>
            <person name="Dash S."/>
            <person name="Ren L."/>
            <person name="Moretzsohn M.C."/>
            <person name="Shirasawa K."/>
            <person name="Huang W."/>
            <person name="Vidigal B."/>
            <person name="Abernathy B."/>
            <person name="Chu Y."/>
            <person name="Niederhuth C.E."/>
            <person name="Umale P."/>
            <person name="Araujo A.C."/>
            <person name="Kozik A."/>
            <person name="Kim K.D."/>
            <person name="Burow M.D."/>
            <person name="Varshney R.K."/>
            <person name="Wang X."/>
            <person name="Zhang X."/>
            <person name="Barkley N."/>
            <person name="Guimaraes P.M."/>
            <person name="Isobe S."/>
            <person name="Guo B."/>
            <person name="Liao B."/>
            <person name="Stalker H.T."/>
            <person name="Schmitz R.J."/>
            <person name="Scheffler B.E."/>
            <person name="Leal-Bertioli S.C."/>
            <person name="Xun X."/>
            <person name="Jackson S.A."/>
            <person name="Michelmore R."/>
            <person name="Ozias-Akins P."/>
        </authorList>
    </citation>
    <scope>NUCLEOTIDE SEQUENCE [LARGE SCALE GENOMIC DNA]</scope>
    <source>
        <strain evidence="7">cv. V14167</strain>
    </source>
</reference>
<keyword evidence="2 4" id="KW-0863">Zinc-finger</keyword>
<dbReference type="Proteomes" id="UP000515211">
    <property type="component" value="Chromosome 10"/>
</dbReference>
<dbReference type="InterPro" id="IPR006564">
    <property type="entry name" value="Znf_PMZ"/>
</dbReference>
<keyword evidence="7" id="KW-1185">Reference proteome</keyword>
<evidence type="ECO:0000256" key="5">
    <source>
        <dbReference type="SAM" id="MobiDB-lite"/>
    </source>
</evidence>
<feature type="domain" description="SWIM-type" evidence="6">
    <location>
        <begin position="333"/>
        <end position="369"/>
    </location>
</feature>
<evidence type="ECO:0000313" key="7">
    <source>
        <dbReference type="Proteomes" id="UP000515211"/>
    </source>
</evidence>
<reference evidence="8" key="2">
    <citation type="submission" date="2025-08" db="UniProtKB">
        <authorList>
            <consortium name="RefSeq"/>
        </authorList>
    </citation>
    <scope>IDENTIFICATION</scope>
    <source>
        <tissue evidence="8">Whole plant</tissue>
    </source>
</reference>
<dbReference type="AlphaFoldDB" id="A0A9C6TC63"/>
<name>A0A9C6TC63_ARADU</name>
<dbReference type="Pfam" id="PF04434">
    <property type="entry name" value="SWIM"/>
    <property type="match status" value="1"/>
</dbReference>
<protein>
    <submittedName>
        <fullName evidence="8">Protein FAR-RED ELONGATED HYPOCOTYL 3-like</fullName>
    </submittedName>
</protein>
<gene>
    <name evidence="8" type="primary">LOC127742773</name>
</gene>
<evidence type="ECO:0000256" key="1">
    <source>
        <dbReference type="ARBA" id="ARBA00022723"/>
    </source>
</evidence>
<dbReference type="InterPro" id="IPR018289">
    <property type="entry name" value="MULE_transposase_dom"/>
</dbReference>
<dbReference type="GO" id="GO:0008270">
    <property type="term" value="F:zinc ion binding"/>
    <property type="evidence" value="ECO:0007669"/>
    <property type="project" value="UniProtKB-KW"/>
</dbReference>
<evidence type="ECO:0000256" key="3">
    <source>
        <dbReference type="ARBA" id="ARBA00022833"/>
    </source>
</evidence>
<dbReference type="PROSITE" id="PS50966">
    <property type="entry name" value="ZF_SWIM"/>
    <property type="match status" value="1"/>
</dbReference>
<dbReference type="Pfam" id="PF10551">
    <property type="entry name" value="MULE"/>
    <property type="match status" value="1"/>
</dbReference>
<evidence type="ECO:0000256" key="4">
    <source>
        <dbReference type="PROSITE-ProRule" id="PRU00325"/>
    </source>
</evidence>
<evidence type="ECO:0000313" key="8">
    <source>
        <dbReference type="RefSeq" id="XP_052111472.1"/>
    </source>
</evidence>